<comment type="caution">
    <text evidence="17">The sequence shown here is derived from an EMBL/GenBank/DDBJ whole genome shotgun (WGS) entry which is preliminary data.</text>
</comment>
<evidence type="ECO:0000256" key="8">
    <source>
        <dbReference type="ARBA" id="ARBA00023002"/>
    </source>
</evidence>
<dbReference type="AlphaFoldDB" id="A0A6A3CFN8"/>
<dbReference type="Gene3D" id="1.10.520.10">
    <property type="match status" value="1"/>
</dbReference>
<comment type="function">
    <text evidence="3">Removal of H(2)O(2), oxidation of toxic reductants, biosynthesis and degradation of lignin, suberization, auxin catabolism, response to environmental stresses such as wounding, pathogen attack and oxidative stress. These functions might be dependent on each isozyme/isoform in each plant tissue.</text>
</comment>
<dbReference type="PROSITE" id="PS00436">
    <property type="entry name" value="PEROXIDASE_2"/>
    <property type="match status" value="1"/>
</dbReference>
<dbReference type="EC" id="1.11.1.7" evidence="4"/>
<dbReference type="PRINTS" id="PR00461">
    <property type="entry name" value="PLPEROXIDASE"/>
</dbReference>
<keyword evidence="5 17" id="KW-0575">Peroxidase</keyword>
<dbReference type="InterPro" id="IPR000823">
    <property type="entry name" value="Peroxidase_pln"/>
</dbReference>
<comment type="cofactor">
    <cofactor evidence="11">
        <name>Ca(2+)</name>
        <dbReference type="ChEBI" id="CHEBI:29108"/>
    </cofactor>
    <text evidence="11">Binds 2 calcium ions per subunit.</text>
</comment>
<feature type="site" description="Transition state stabilizer" evidence="12">
    <location>
        <position position="91"/>
    </location>
</feature>
<reference evidence="17" key="1">
    <citation type="submission" date="2019-09" db="EMBL/GenBank/DDBJ databases">
        <title>Draft genome information of white flower Hibiscus syriacus.</title>
        <authorList>
            <person name="Kim Y.-M."/>
        </authorList>
    </citation>
    <scope>NUCLEOTIDE SEQUENCE [LARGE SCALE GENOMIC DNA]</scope>
    <source>
        <strain evidence="17">YM2019G1</strain>
    </source>
</reference>
<keyword evidence="15" id="KW-0812">Transmembrane</keyword>
<evidence type="ECO:0000256" key="6">
    <source>
        <dbReference type="ARBA" id="ARBA00022617"/>
    </source>
</evidence>
<comment type="similarity">
    <text evidence="14">Belongs to the peroxidase family.</text>
</comment>
<evidence type="ECO:0000256" key="12">
    <source>
        <dbReference type="PIRSR" id="PIRSR600823-4"/>
    </source>
</evidence>
<keyword evidence="15" id="KW-0472">Membrane</keyword>
<organism evidence="17 18">
    <name type="scientific">Hibiscus syriacus</name>
    <name type="common">Rose of Sharon</name>
    <dbReference type="NCBI Taxonomy" id="106335"/>
    <lineage>
        <taxon>Eukaryota</taxon>
        <taxon>Viridiplantae</taxon>
        <taxon>Streptophyta</taxon>
        <taxon>Embryophyta</taxon>
        <taxon>Tracheophyta</taxon>
        <taxon>Spermatophyta</taxon>
        <taxon>Magnoliopsida</taxon>
        <taxon>eudicotyledons</taxon>
        <taxon>Gunneridae</taxon>
        <taxon>Pentapetalae</taxon>
        <taxon>rosids</taxon>
        <taxon>malvids</taxon>
        <taxon>Malvales</taxon>
        <taxon>Malvaceae</taxon>
        <taxon>Malvoideae</taxon>
        <taxon>Hibiscus</taxon>
    </lineage>
</organism>
<feature type="binding site" evidence="11">
    <location>
        <position position="99"/>
    </location>
    <ligand>
        <name>Ca(2+)</name>
        <dbReference type="ChEBI" id="CHEBI:29108"/>
        <label>1</label>
    </ligand>
</feature>
<proteinExistence type="inferred from homology"/>
<evidence type="ECO:0000256" key="7">
    <source>
        <dbReference type="ARBA" id="ARBA00022723"/>
    </source>
</evidence>
<dbReference type="GO" id="GO:0046872">
    <property type="term" value="F:metal ion binding"/>
    <property type="evidence" value="ECO:0007669"/>
    <property type="project" value="UniProtKB-KW"/>
</dbReference>
<keyword evidence="18" id="KW-1185">Reference proteome</keyword>
<evidence type="ECO:0000313" key="18">
    <source>
        <dbReference type="Proteomes" id="UP000436088"/>
    </source>
</evidence>
<dbReference type="PANTHER" id="PTHR31388">
    <property type="entry name" value="PEROXIDASE 72-RELATED"/>
    <property type="match status" value="1"/>
</dbReference>
<feature type="binding site" evidence="11">
    <location>
        <position position="101"/>
    </location>
    <ligand>
        <name>Ca(2+)</name>
        <dbReference type="ChEBI" id="CHEBI:29108"/>
        <label>1</label>
    </ligand>
</feature>
<evidence type="ECO:0000256" key="1">
    <source>
        <dbReference type="ARBA" id="ARBA00000189"/>
    </source>
</evidence>
<name>A0A6A3CFN8_HIBSY</name>
<keyword evidence="7 11" id="KW-0479">Metal-binding</keyword>
<evidence type="ECO:0000259" key="16">
    <source>
        <dbReference type="PROSITE" id="PS50873"/>
    </source>
</evidence>
<evidence type="ECO:0000256" key="15">
    <source>
        <dbReference type="SAM" id="Phobius"/>
    </source>
</evidence>
<feature type="disulfide bond" evidence="13">
    <location>
        <begin position="97"/>
        <end position="102"/>
    </location>
</feature>
<feature type="domain" description="Plant heme peroxidase family profile" evidence="16">
    <location>
        <begin position="54"/>
        <end position="140"/>
    </location>
</feature>
<dbReference type="SUPFAM" id="SSF48113">
    <property type="entry name" value="Heme-dependent peroxidases"/>
    <property type="match status" value="1"/>
</dbReference>
<evidence type="ECO:0000256" key="10">
    <source>
        <dbReference type="PIRSR" id="PIRSR600823-1"/>
    </source>
</evidence>
<dbReference type="PANTHER" id="PTHR31388:SF225">
    <property type="entry name" value="PEROXIDASE"/>
    <property type="match status" value="1"/>
</dbReference>
<evidence type="ECO:0000256" key="5">
    <source>
        <dbReference type="ARBA" id="ARBA00022559"/>
    </source>
</evidence>
<gene>
    <name evidence="17" type="ORF">F3Y22_tig00004779pilonHSYRG00123</name>
</gene>
<keyword evidence="15" id="KW-1133">Transmembrane helix</keyword>
<dbReference type="InterPro" id="IPR010255">
    <property type="entry name" value="Haem_peroxidase_sf"/>
</dbReference>
<dbReference type="GO" id="GO:0140825">
    <property type="term" value="F:lactoperoxidase activity"/>
    <property type="evidence" value="ECO:0007669"/>
    <property type="project" value="UniProtKB-EC"/>
</dbReference>
<dbReference type="InterPro" id="IPR019794">
    <property type="entry name" value="Peroxidases_AS"/>
</dbReference>
<evidence type="ECO:0000256" key="3">
    <source>
        <dbReference type="ARBA" id="ARBA00002322"/>
    </source>
</evidence>
<comment type="catalytic activity">
    <reaction evidence="1">
        <text>2 a phenolic donor + H2O2 = 2 a phenolic radical donor + 2 H2O</text>
        <dbReference type="Rhea" id="RHEA:56136"/>
        <dbReference type="ChEBI" id="CHEBI:15377"/>
        <dbReference type="ChEBI" id="CHEBI:16240"/>
        <dbReference type="ChEBI" id="CHEBI:139520"/>
        <dbReference type="ChEBI" id="CHEBI:139521"/>
        <dbReference type="EC" id="1.11.1.7"/>
    </reaction>
</comment>
<dbReference type="InterPro" id="IPR002016">
    <property type="entry name" value="Haem_peroxidase"/>
</dbReference>
<evidence type="ECO:0000313" key="17">
    <source>
        <dbReference type="EMBL" id="KAE8728115.1"/>
    </source>
</evidence>
<dbReference type="GO" id="GO:0006979">
    <property type="term" value="P:response to oxidative stress"/>
    <property type="evidence" value="ECO:0007669"/>
    <property type="project" value="InterPro"/>
</dbReference>
<keyword evidence="13" id="KW-1015">Disulfide bond</keyword>
<dbReference type="GO" id="GO:0020037">
    <property type="term" value="F:heme binding"/>
    <property type="evidence" value="ECO:0007669"/>
    <property type="project" value="InterPro"/>
</dbReference>
<sequence>MKLRRTSLSINYTPKNHNTNPTQLQANLTLLLILKAHFLVYAFLWLGLAATAFSLPPKFYDKVCPQALPAIRKVVEAAVHRERRIGASLLRLHFHDCFVNGCDGSLLLDWTPAFVTKKNARGNLDSVRGFEVVDQRVKWI</sequence>
<feature type="binding site" evidence="11">
    <location>
        <position position="105"/>
    </location>
    <ligand>
        <name>Ca(2+)</name>
        <dbReference type="ChEBI" id="CHEBI:29108"/>
        <label>1</label>
    </ligand>
</feature>
<dbReference type="PROSITE" id="PS50873">
    <property type="entry name" value="PEROXIDASE_4"/>
    <property type="match status" value="1"/>
</dbReference>
<dbReference type="EMBL" id="VEPZ02000279">
    <property type="protein sequence ID" value="KAE8728115.1"/>
    <property type="molecule type" value="Genomic_DNA"/>
</dbReference>
<dbReference type="Proteomes" id="UP000436088">
    <property type="component" value="Unassembled WGS sequence"/>
</dbReference>
<comment type="cofactor">
    <cofactor evidence="2">
        <name>heme b</name>
        <dbReference type="ChEBI" id="CHEBI:60344"/>
    </cofactor>
</comment>
<evidence type="ECO:0000256" key="4">
    <source>
        <dbReference type="ARBA" id="ARBA00012313"/>
    </source>
</evidence>
<keyword evidence="9" id="KW-0408">Iron</keyword>
<keyword evidence="11" id="KW-0106">Calcium</keyword>
<feature type="active site" description="Proton acceptor" evidence="10">
    <location>
        <position position="95"/>
    </location>
</feature>
<evidence type="ECO:0000256" key="14">
    <source>
        <dbReference type="RuleBase" id="RU004241"/>
    </source>
</evidence>
<dbReference type="Pfam" id="PF00141">
    <property type="entry name" value="peroxidase"/>
    <property type="match status" value="1"/>
</dbReference>
<evidence type="ECO:0000256" key="11">
    <source>
        <dbReference type="PIRSR" id="PIRSR600823-3"/>
    </source>
</evidence>
<keyword evidence="8" id="KW-0560">Oxidoreductase</keyword>
<feature type="transmembrane region" description="Helical" evidence="15">
    <location>
        <begin position="38"/>
        <end position="55"/>
    </location>
</feature>
<feature type="binding site" evidence="11">
    <location>
        <position position="96"/>
    </location>
    <ligand>
        <name>Ca(2+)</name>
        <dbReference type="ChEBI" id="CHEBI:29108"/>
        <label>1</label>
    </ligand>
</feature>
<feature type="binding site" evidence="11">
    <location>
        <position position="103"/>
    </location>
    <ligand>
        <name>Ca(2+)</name>
        <dbReference type="ChEBI" id="CHEBI:29108"/>
        <label>1</label>
    </ligand>
</feature>
<evidence type="ECO:0000256" key="13">
    <source>
        <dbReference type="PIRSR" id="PIRSR600823-5"/>
    </source>
</evidence>
<accession>A0A6A3CFN8</accession>
<protein>
    <recommendedName>
        <fullName evidence="4">peroxidase</fullName>
        <ecNumber evidence="4">1.11.1.7</ecNumber>
    </recommendedName>
</protein>
<keyword evidence="6" id="KW-0349">Heme</keyword>
<evidence type="ECO:0000256" key="2">
    <source>
        <dbReference type="ARBA" id="ARBA00001970"/>
    </source>
</evidence>
<evidence type="ECO:0000256" key="9">
    <source>
        <dbReference type="ARBA" id="ARBA00023004"/>
    </source>
</evidence>